<gene>
    <name evidence="1" type="ORF">M404DRAFT_10533</name>
</gene>
<dbReference type="InParanoid" id="A0A0C3NBT5"/>
<dbReference type="AlphaFoldDB" id="A0A0C3NBT5"/>
<evidence type="ECO:0000313" key="1">
    <source>
        <dbReference type="EMBL" id="KIN98589.1"/>
    </source>
</evidence>
<organism evidence="1 2">
    <name type="scientific">Pisolithus tinctorius Marx 270</name>
    <dbReference type="NCBI Taxonomy" id="870435"/>
    <lineage>
        <taxon>Eukaryota</taxon>
        <taxon>Fungi</taxon>
        <taxon>Dikarya</taxon>
        <taxon>Basidiomycota</taxon>
        <taxon>Agaricomycotina</taxon>
        <taxon>Agaricomycetes</taxon>
        <taxon>Agaricomycetidae</taxon>
        <taxon>Boletales</taxon>
        <taxon>Sclerodermatineae</taxon>
        <taxon>Pisolithaceae</taxon>
        <taxon>Pisolithus</taxon>
    </lineage>
</organism>
<proteinExistence type="predicted"/>
<dbReference type="OrthoDB" id="10309713at2759"/>
<dbReference type="EMBL" id="KN832014">
    <property type="protein sequence ID" value="KIN98589.1"/>
    <property type="molecule type" value="Genomic_DNA"/>
</dbReference>
<reference evidence="1 2" key="1">
    <citation type="submission" date="2014-04" db="EMBL/GenBank/DDBJ databases">
        <authorList>
            <consortium name="DOE Joint Genome Institute"/>
            <person name="Kuo A."/>
            <person name="Kohler A."/>
            <person name="Costa M.D."/>
            <person name="Nagy L.G."/>
            <person name="Floudas D."/>
            <person name="Copeland A."/>
            <person name="Barry K.W."/>
            <person name="Cichocki N."/>
            <person name="Veneault-Fourrey C."/>
            <person name="LaButti K."/>
            <person name="Lindquist E.A."/>
            <person name="Lipzen A."/>
            <person name="Lundell T."/>
            <person name="Morin E."/>
            <person name="Murat C."/>
            <person name="Sun H."/>
            <person name="Tunlid A."/>
            <person name="Henrissat B."/>
            <person name="Grigoriev I.V."/>
            <person name="Hibbett D.S."/>
            <person name="Martin F."/>
            <person name="Nordberg H.P."/>
            <person name="Cantor M.N."/>
            <person name="Hua S.X."/>
        </authorList>
    </citation>
    <scope>NUCLEOTIDE SEQUENCE [LARGE SCALE GENOMIC DNA]</scope>
    <source>
        <strain evidence="1 2">Marx 270</strain>
    </source>
</reference>
<sequence length="423" mass="47320">MKRLRMEITSKYTLTFGGMFGRLYVIKDYSATRGVEKHLPQNGCDEGWMHHPVLEIQAQGLPGHNETIQAEFKPSSTLYSPSPVKVCVAPPLDIQQVFNDTSTFIHHPIIHPSFTSRACMVYPLALDRSQVPILRALASSCIVHDNLARAAPCYQSQFRIRELVAGDECSRRVVIADHTAKSSGRPMEDSMIHTNKLWARQRPDNIVPSYELCSIQFNMYFQNRSAKAIINHPGERCDFYRSGGVELKASILIFFLAPFSILLRYRETIVGASAAHRSNNASLLASLDTFGVSAALPSTPRVSGYQLRDQEHQSASADHLRVLTRYVPNPPHNQTQGLGLVSELESIGTLPRVRLKNYGKRAPMYYISLVAFVGVLKYSQSSMYRQSDDPMACHTTTRPIQMPHREEVGSYLEALVPNGVDAT</sequence>
<dbReference type="HOGENOM" id="CLU_649106_0_0_1"/>
<reference evidence="2" key="2">
    <citation type="submission" date="2015-01" db="EMBL/GenBank/DDBJ databases">
        <title>Evolutionary Origins and Diversification of the Mycorrhizal Mutualists.</title>
        <authorList>
            <consortium name="DOE Joint Genome Institute"/>
            <consortium name="Mycorrhizal Genomics Consortium"/>
            <person name="Kohler A."/>
            <person name="Kuo A."/>
            <person name="Nagy L.G."/>
            <person name="Floudas D."/>
            <person name="Copeland A."/>
            <person name="Barry K.W."/>
            <person name="Cichocki N."/>
            <person name="Veneault-Fourrey C."/>
            <person name="LaButti K."/>
            <person name="Lindquist E.A."/>
            <person name="Lipzen A."/>
            <person name="Lundell T."/>
            <person name="Morin E."/>
            <person name="Murat C."/>
            <person name="Riley R."/>
            <person name="Ohm R."/>
            <person name="Sun H."/>
            <person name="Tunlid A."/>
            <person name="Henrissat B."/>
            <person name="Grigoriev I.V."/>
            <person name="Hibbett D.S."/>
            <person name="Martin F."/>
        </authorList>
    </citation>
    <scope>NUCLEOTIDE SEQUENCE [LARGE SCALE GENOMIC DNA]</scope>
    <source>
        <strain evidence="2">Marx 270</strain>
    </source>
</reference>
<accession>A0A0C3NBT5</accession>
<evidence type="ECO:0000313" key="2">
    <source>
        <dbReference type="Proteomes" id="UP000054217"/>
    </source>
</evidence>
<keyword evidence="2" id="KW-1185">Reference proteome</keyword>
<name>A0A0C3NBT5_PISTI</name>
<protein>
    <submittedName>
        <fullName evidence="1">Uncharacterized protein</fullName>
    </submittedName>
</protein>
<dbReference type="Proteomes" id="UP000054217">
    <property type="component" value="Unassembled WGS sequence"/>
</dbReference>